<proteinExistence type="predicted"/>
<dbReference type="AlphaFoldDB" id="A0A2W7Q931"/>
<evidence type="ECO:0000256" key="8">
    <source>
        <dbReference type="SAM" id="MobiDB-lite"/>
    </source>
</evidence>
<evidence type="ECO:0000256" key="6">
    <source>
        <dbReference type="ARBA" id="ARBA00023004"/>
    </source>
</evidence>
<evidence type="ECO:0000313" key="11">
    <source>
        <dbReference type="Proteomes" id="UP000249364"/>
    </source>
</evidence>
<evidence type="ECO:0000259" key="9">
    <source>
        <dbReference type="PROSITE" id="PS51007"/>
    </source>
</evidence>
<dbReference type="Pfam" id="PF03150">
    <property type="entry name" value="CCP_MauG"/>
    <property type="match status" value="1"/>
</dbReference>
<feature type="domain" description="Cytochrome c" evidence="9">
    <location>
        <begin position="367"/>
        <end position="534"/>
    </location>
</feature>
<keyword evidence="11" id="KW-1185">Reference proteome</keyword>
<dbReference type="STRING" id="121821.GCA_001870675_01638"/>
<evidence type="ECO:0000256" key="1">
    <source>
        <dbReference type="ARBA" id="ARBA00004196"/>
    </source>
</evidence>
<dbReference type="InterPro" id="IPR004852">
    <property type="entry name" value="Di-haem_cyt_c_peroxidsae"/>
</dbReference>
<feature type="compositionally biased region" description="Low complexity" evidence="8">
    <location>
        <begin position="100"/>
        <end position="123"/>
    </location>
</feature>
<dbReference type="GO" id="GO:0009055">
    <property type="term" value="F:electron transfer activity"/>
    <property type="evidence" value="ECO:0007669"/>
    <property type="project" value="InterPro"/>
</dbReference>
<dbReference type="SUPFAM" id="SSF46626">
    <property type="entry name" value="Cytochrome c"/>
    <property type="match status" value="2"/>
</dbReference>
<dbReference type="EMBL" id="QKZQ01000008">
    <property type="protein sequence ID" value="PZX42330.1"/>
    <property type="molecule type" value="Genomic_DNA"/>
</dbReference>
<feature type="compositionally biased region" description="Pro residues" evidence="8">
    <location>
        <begin position="86"/>
        <end position="99"/>
    </location>
</feature>
<keyword evidence="6 7" id="KW-0408">Iron</keyword>
<dbReference type="GO" id="GO:0046872">
    <property type="term" value="F:metal ion binding"/>
    <property type="evidence" value="ECO:0007669"/>
    <property type="project" value="UniProtKB-KW"/>
</dbReference>
<reference evidence="10 11" key="1">
    <citation type="submission" date="2018-06" db="EMBL/GenBank/DDBJ databases">
        <title>Genomic Encyclopedia of Archaeal and Bacterial Type Strains, Phase II (KMG-II): from individual species to whole genera.</title>
        <authorList>
            <person name="Goeker M."/>
        </authorList>
    </citation>
    <scope>NUCLEOTIDE SEQUENCE [LARGE SCALE GENOMIC DNA]</scope>
    <source>
        <strain evidence="10 11">DSM 13087</strain>
    </source>
</reference>
<keyword evidence="10" id="KW-0575">Peroxidase</keyword>
<evidence type="ECO:0000313" key="10">
    <source>
        <dbReference type="EMBL" id="PZX42330.1"/>
    </source>
</evidence>
<sequence>MKKIWHRWQSPAFWVRAKGLGPAYVAGAVLLLSLGGAQAQTLNQGFAAMQQGDFFTAFTALRRLEQAGDPQASQMLQELFLTPPVQVRPPPPSPAPYARPPRQVAAAPPVAAPDLAPLRAPRPTARPIPHAPLDGSLPAPLSEDSFRAGDAALARIGHLLFFDPVLSGNMDVACATCHHPRHAAGDGVSLGLGTGAQGLGHDRRPDGMHAAHRRIPRNAPALWNLGARDIRVMFHDGRIEADPDTPGAVLTPQGPLDYMTLDSLLAVQALFPVLSAEEMAGQAGENPIADAIAAERIHGDDGAWALLAARVDALPDYRRAFATWRGADASVRMDEIANALAAFIEFEFRADQTPFDQYLRELAAMSPQAGEGMRLFFGRANCASCHSGPLLSDQKFHAMGQPPIGPGKEQDDDGYTRDIGRAAVTLDPADAYAFRTPMLRNVMQTGPWGHAGAFSDIRAFLRHHLDPVAGLAAYQPQAVLPELGRDAGDYMVTQDAHQRAAISAAAARAMTQRPLVILQDDEIDLLIAFLAALDDTGALQGRLGVPDAVPSGLEIQD</sequence>
<protein>
    <submittedName>
        <fullName evidence="10">Cytochrome c peroxidase</fullName>
    </submittedName>
</protein>
<dbReference type="PANTHER" id="PTHR30600">
    <property type="entry name" value="CYTOCHROME C PEROXIDASE-RELATED"/>
    <property type="match status" value="1"/>
</dbReference>
<evidence type="ECO:0000256" key="2">
    <source>
        <dbReference type="ARBA" id="ARBA00022617"/>
    </source>
</evidence>
<dbReference type="InterPro" id="IPR009056">
    <property type="entry name" value="Cyt_c-like_dom"/>
</dbReference>
<organism evidence="10 11">
    <name type="scientific">Roseinatronobacter thiooxidans</name>
    <dbReference type="NCBI Taxonomy" id="121821"/>
    <lineage>
        <taxon>Bacteria</taxon>
        <taxon>Pseudomonadati</taxon>
        <taxon>Pseudomonadota</taxon>
        <taxon>Alphaproteobacteria</taxon>
        <taxon>Rhodobacterales</taxon>
        <taxon>Paracoccaceae</taxon>
        <taxon>Roseinatronobacter</taxon>
    </lineage>
</organism>
<keyword evidence="3 7" id="KW-0479">Metal-binding</keyword>
<dbReference type="InterPro" id="IPR036909">
    <property type="entry name" value="Cyt_c-like_dom_sf"/>
</dbReference>
<keyword evidence="4" id="KW-0732">Signal</keyword>
<name>A0A2W7Q931_9RHOB</name>
<evidence type="ECO:0000256" key="5">
    <source>
        <dbReference type="ARBA" id="ARBA00023002"/>
    </source>
</evidence>
<gene>
    <name evidence="10" type="ORF">LY56_02025</name>
</gene>
<keyword evidence="2 7" id="KW-0349">Heme</keyword>
<feature type="region of interest" description="Disordered" evidence="8">
    <location>
        <begin position="84"/>
        <end position="135"/>
    </location>
</feature>
<accession>A0A2W7Q931</accession>
<comment type="subcellular location">
    <subcellularLocation>
        <location evidence="1">Cell envelope</location>
    </subcellularLocation>
</comment>
<dbReference type="InterPro" id="IPR051395">
    <property type="entry name" value="Cytochrome_c_Peroxidase/MauG"/>
</dbReference>
<dbReference type="Proteomes" id="UP000249364">
    <property type="component" value="Unassembled WGS sequence"/>
</dbReference>
<evidence type="ECO:0000256" key="4">
    <source>
        <dbReference type="ARBA" id="ARBA00022729"/>
    </source>
</evidence>
<keyword evidence="5" id="KW-0560">Oxidoreductase</keyword>
<dbReference type="PROSITE" id="PS51007">
    <property type="entry name" value="CYTC"/>
    <property type="match status" value="1"/>
</dbReference>
<dbReference type="GO" id="GO:0004130">
    <property type="term" value="F:cytochrome-c peroxidase activity"/>
    <property type="evidence" value="ECO:0007669"/>
    <property type="project" value="TreeGrafter"/>
</dbReference>
<dbReference type="PANTHER" id="PTHR30600:SF10">
    <property type="entry name" value="BLL6722 PROTEIN"/>
    <property type="match status" value="1"/>
</dbReference>
<dbReference type="Gene3D" id="1.10.760.10">
    <property type="entry name" value="Cytochrome c-like domain"/>
    <property type="match status" value="2"/>
</dbReference>
<evidence type="ECO:0000256" key="7">
    <source>
        <dbReference type="PROSITE-ProRule" id="PRU00433"/>
    </source>
</evidence>
<evidence type="ECO:0000256" key="3">
    <source>
        <dbReference type="ARBA" id="ARBA00022723"/>
    </source>
</evidence>
<dbReference type="GO" id="GO:0020037">
    <property type="term" value="F:heme binding"/>
    <property type="evidence" value="ECO:0007669"/>
    <property type="project" value="InterPro"/>
</dbReference>
<dbReference type="GO" id="GO:0030313">
    <property type="term" value="C:cell envelope"/>
    <property type="evidence" value="ECO:0007669"/>
    <property type="project" value="UniProtKB-SubCell"/>
</dbReference>
<comment type="caution">
    <text evidence="10">The sequence shown here is derived from an EMBL/GenBank/DDBJ whole genome shotgun (WGS) entry which is preliminary data.</text>
</comment>